<dbReference type="CDD" id="cd04730">
    <property type="entry name" value="NPD_like"/>
    <property type="match status" value="1"/>
</dbReference>
<evidence type="ECO:0000256" key="3">
    <source>
        <dbReference type="ARBA" id="ARBA00023002"/>
    </source>
</evidence>
<dbReference type="STRING" id="2070753.A0A3A2ZHF6"/>
<accession>A0A3A2ZHF6</accession>
<dbReference type="Proteomes" id="UP000266188">
    <property type="component" value="Unassembled WGS sequence"/>
</dbReference>
<dbReference type="GO" id="GO:0018580">
    <property type="term" value="F:nitronate monooxygenase activity"/>
    <property type="evidence" value="ECO:0007669"/>
    <property type="project" value="InterPro"/>
</dbReference>
<sequence>MATKLSAWYPWVSHPLITNAPMRNTAGPELAVTVSKTGGLGFIGPSNSPASDLKEASELIAKSPSTPLSSQSTLPIGIGFLIWEGNLDGVASAIQTYKPCTAWLYAPREKQELSTWMEKLRSVSPETKIWLQIGTVAEAKEILADKVRPDVVVIQGAEAGGHGRAVDGMGLMTLFPEIADVLHDSGIPLLAAGGIADGRGAAAAFCLGASGITMGTRFLASPQARKVPKGYQNEIVNSSDGARSTTRTLLYNHLNGVYGWPEPFSPRLIVNKTWDDHRAGVGFEELQKRYDEARKEGDKGYGPDGRLVVYAGAGIGLIGEVKDAVRIVEDTRGEVVKLLSGFQFGTKL</sequence>
<dbReference type="OrthoDB" id="2349068at2759"/>
<dbReference type="SUPFAM" id="SSF51412">
    <property type="entry name" value="Inosine monophosphate dehydrogenase (IMPDH)"/>
    <property type="match status" value="1"/>
</dbReference>
<reference evidence="5" key="1">
    <citation type="submission" date="2017-02" db="EMBL/GenBank/DDBJ databases">
        <authorList>
            <person name="Tafer H."/>
            <person name="Lopandic K."/>
        </authorList>
    </citation>
    <scope>NUCLEOTIDE SEQUENCE [LARGE SCALE GENOMIC DNA]</scope>
    <source>
        <strain evidence="5">CBS 366.77</strain>
    </source>
</reference>
<dbReference type="Pfam" id="PF03060">
    <property type="entry name" value="NMO"/>
    <property type="match status" value="1"/>
</dbReference>
<keyword evidence="4" id="KW-0223">Dioxygenase</keyword>
<gene>
    <name evidence="4" type="ORF">PHISCL_05003</name>
</gene>
<evidence type="ECO:0000256" key="1">
    <source>
        <dbReference type="ARBA" id="ARBA00022630"/>
    </source>
</evidence>
<keyword evidence="1" id="KW-0285">Flavoprotein</keyword>
<keyword evidence="2" id="KW-0288">FMN</keyword>
<dbReference type="PANTHER" id="PTHR32332">
    <property type="entry name" value="2-NITROPROPANE DIOXYGENASE"/>
    <property type="match status" value="1"/>
</dbReference>
<dbReference type="AlphaFoldDB" id="A0A3A2ZHF6"/>
<dbReference type="GO" id="GO:0051213">
    <property type="term" value="F:dioxygenase activity"/>
    <property type="evidence" value="ECO:0007669"/>
    <property type="project" value="UniProtKB-KW"/>
</dbReference>
<organism evidence="4 5">
    <name type="scientific">Aspergillus sclerotialis</name>
    <dbReference type="NCBI Taxonomy" id="2070753"/>
    <lineage>
        <taxon>Eukaryota</taxon>
        <taxon>Fungi</taxon>
        <taxon>Dikarya</taxon>
        <taxon>Ascomycota</taxon>
        <taxon>Pezizomycotina</taxon>
        <taxon>Eurotiomycetes</taxon>
        <taxon>Eurotiomycetidae</taxon>
        <taxon>Eurotiales</taxon>
        <taxon>Aspergillaceae</taxon>
        <taxon>Aspergillus</taxon>
        <taxon>Aspergillus subgen. Polypaecilum</taxon>
    </lineage>
</organism>
<comment type="caution">
    <text evidence="4">The sequence shown here is derived from an EMBL/GenBank/DDBJ whole genome shotgun (WGS) entry which is preliminary data.</text>
</comment>
<dbReference type="EMBL" id="MVGC01000157">
    <property type="protein sequence ID" value="RJE22659.1"/>
    <property type="molecule type" value="Genomic_DNA"/>
</dbReference>
<dbReference type="InterPro" id="IPR013785">
    <property type="entry name" value="Aldolase_TIM"/>
</dbReference>
<evidence type="ECO:0000313" key="5">
    <source>
        <dbReference type="Proteomes" id="UP000266188"/>
    </source>
</evidence>
<keyword evidence="5" id="KW-1185">Reference proteome</keyword>
<protein>
    <submittedName>
        <fullName evidence="4">2-nitropropane dioxygenase</fullName>
    </submittedName>
</protein>
<keyword evidence="3" id="KW-0560">Oxidoreductase</keyword>
<dbReference type="PANTHER" id="PTHR32332:SF34">
    <property type="entry name" value="2-NITROPROPANE DIOXYGENASE FAMILY, PUTATIVE-RELATED"/>
    <property type="match status" value="1"/>
</dbReference>
<evidence type="ECO:0000256" key="2">
    <source>
        <dbReference type="ARBA" id="ARBA00022643"/>
    </source>
</evidence>
<proteinExistence type="predicted"/>
<dbReference type="InterPro" id="IPR004136">
    <property type="entry name" value="NMO"/>
</dbReference>
<evidence type="ECO:0000313" key="4">
    <source>
        <dbReference type="EMBL" id="RJE22659.1"/>
    </source>
</evidence>
<name>A0A3A2ZHF6_9EURO</name>
<dbReference type="Gene3D" id="3.20.20.70">
    <property type="entry name" value="Aldolase class I"/>
    <property type="match status" value="1"/>
</dbReference>